<evidence type="ECO:0000256" key="1">
    <source>
        <dbReference type="ARBA" id="ARBA00023002"/>
    </source>
</evidence>
<name>A0A1I2HKS8_9ACTN</name>
<feature type="domain" description="Enoyl reductase (ER)" evidence="3">
    <location>
        <begin position="10"/>
        <end position="323"/>
    </location>
</feature>
<dbReference type="Gene3D" id="3.90.180.10">
    <property type="entry name" value="Medium-chain alcohol dehydrogenases, catalytic domain"/>
    <property type="match status" value="1"/>
</dbReference>
<dbReference type="Pfam" id="PF13602">
    <property type="entry name" value="ADH_zinc_N_2"/>
    <property type="match status" value="1"/>
</dbReference>
<organism evidence="4 5">
    <name type="scientific">Actinacidiphila alni</name>
    <dbReference type="NCBI Taxonomy" id="380248"/>
    <lineage>
        <taxon>Bacteria</taxon>
        <taxon>Bacillati</taxon>
        <taxon>Actinomycetota</taxon>
        <taxon>Actinomycetes</taxon>
        <taxon>Kitasatosporales</taxon>
        <taxon>Streptomycetaceae</taxon>
        <taxon>Actinacidiphila</taxon>
    </lineage>
</organism>
<keyword evidence="5" id="KW-1185">Reference proteome</keyword>
<proteinExistence type="predicted"/>
<dbReference type="PANTHER" id="PTHR11695:SF294">
    <property type="entry name" value="RETICULON-4-INTERACTING PROTEIN 1, MITOCHONDRIAL"/>
    <property type="match status" value="1"/>
</dbReference>
<dbReference type="CDD" id="cd08267">
    <property type="entry name" value="MDR1"/>
    <property type="match status" value="1"/>
</dbReference>
<protein>
    <submittedName>
        <fullName evidence="4">NADPH:quinone reductase</fullName>
    </submittedName>
</protein>
<dbReference type="InterPro" id="IPR036291">
    <property type="entry name" value="NAD(P)-bd_dom_sf"/>
</dbReference>
<dbReference type="InterPro" id="IPR002364">
    <property type="entry name" value="Quin_OxRdtase/zeta-crystal_CS"/>
</dbReference>
<dbReference type="PANTHER" id="PTHR11695">
    <property type="entry name" value="ALCOHOL DEHYDROGENASE RELATED"/>
    <property type="match status" value="1"/>
</dbReference>
<dbReference type="SMART" id="SM00829">
    <property type="entry name" value="PKS_ER"/>
    <property type="match status" value="1"/>
</dbReference>
<dbReference type="Proteomes" id="UP000199323">
    <property type="component" value="Unassembled WGS sequence"/>
</dbReference>
<evidence type="ECO:0000313" key="5">
    <source>
        <dbReference type="Proteomes" id="UP000199323"/>
    </source>
</evidence>
<dbReference type="Pfam" id="PF08240">
    <property type="entry name" value="ADH_N"/>
    <property type="match status" value="1"/>
</dbReference>
<dbReference type="AlphaFoldDB" id="A0A1I2HKS8"/>
<evidence type="ECO:0000313" key="4">
    <source>
        <dbReference type="EMBL" id="SFF30935.1"/>
    </source>
</evidence>
<gene>
    <name evidence="4" type="ORF">SAMN05216251_111109</name>
</gene>
<dbReference type="InterPro" id="IPR013154">
    <property type="entry name" value="ADH-like_N"/>
</dbReference>
<dbReference type="RefSeq" id="WP_093714940.1">
    <property type="nucleotide sequence ID" value="NZ_FONG01000011.1"/>
</dbReference>
<dbReference type="InterPro" id="IPR020843">
    <property type="entry name" value="ER"/>
</dbReference>
<dbReference type="Gene3D" id="3.40.50.720">
    <property type="entry name" value="NAD(P)-binding Rossmann-like Domain"/>
    <property type="match status" value="1"/>
</dbReference>
<reference evidence="4 5" key="1">
    <citation type="submission" date="2016-10" db="EMBL/GenBank/DDBJ databases">
        <authorList>
            <person name="de Groot N.N."/>
        </authorList>
    </citation>
    <scope>NUCLEOTIDE SEQUENCE [LARGE SCALE GENOMIC DNA]</scope>
    <source>
        <strain evidence="4 5">CGMCC 4.3510</strain>
    </source>
</reference>
<dbReference type="EMBL" id="FONG01000011">
    <property type="protein sequence ID" value="SFF30935.1"/>
    <property type="molecule type" value="Genomic_DNA"/>
</dbReference>
<sequence>MRAVVQDRYGDPGTLSLGSAAKPEPGPDEVLIRVHAAAVNAYDWHLMRGDPYLARPAFGVRRPRTRVRGRDFAGQVVGTGPGVTRYRPGDQVFGEADGAFAEYVSAGQDVLATIPDGLTFEQAAALPLAGNTALMALRDAGRVRAGQHVLINGASGGVGTFAVQIGKAFGARVTAVCGARNADLARSIGADHVVDYATEDFTRGGERADVVLDLVGNHRLAALRRAVTPGGTLVLSGGGASEGGSLFGPMALLLRARATARFARGQRLTVLTATPSGANLAALADLASRGRLTPVVDRTYPLAEVPDAIRYMETEHARGKVVITVR</sequence>
<evidence type="ECO:0000259" key="3">
    <source>
        <dbReference type="SMART" id="SM00829"/>
    </source>
</evidence>
<dbReference type="SUPFAM" id="SSF51735">
    <property type="entry name" value="NAD(P)-binding Rossmann-fold domains"/>
    <property type="match status" value="1"/>
</dbReference>
<dbReference type="GO" id="GO:0016491">
    <property type="term" value="F:oxidoreductase activity"/>
    <property type="evidence" value="ECO:0007669"/>
    <property type="project" value="UniProtKB-KW"/>
</dbReference>
<dbReference type="InterPro" id="IPR011032">
    <property type="entry name" value="GroES-like_sf"/>
</dbReference>
<feature type="region of interest" description="Disordered" evidence="2">
    <location>
        <begin position="1"/>
        <end position="25"/>
    </location>
</feature>
<dbReference type="SUPFAM" id="SSF50129">
    <property type="entry name" value="GroES-like"/>
    <property type="match status" value="1"/>
</dbReference>
<dbReference type="InterPro" id="IPR050700">
    <property type="entry name" value="YIM1/Zinc_Alcohol_DH_Fams"/>
</dbReference>
<dbReference type="OrthoDB" id="3727682at2"/>
<dbReference type="GO" id="GO:0008270">
    <property type="term" value="F:zinc ion binding"/>
    <property type="evidence" value="ECO:0007669"/>
    <property type="project" value="InterPro"/>
</dbReference>
<keyword evidence="1" id="KW-0560">Oxidoreductase</keyword>
<dbReference type="STRING" id="380248.SAMN05216251_111109"/>
<evidence type="ECO:0000256" key="2">
    <source>
        <dbReference type="SAM" id="MobiDB-lite"/>
    </source>
</evidence>
<dbReference type="PROSITE" id="PS01162">
    <property type="entry name" value="QOR_ZETA_CRYSTAL"/>
    <property type="match status" value="1"/>
</dbReference>
<accession>A0A1I2HKS8</accession>